<proteinExistence type="predicted"/>
<feature type="region of interest" description="Disordered" evidence="1">
    <location>
        <begin position="179"/>
        <end position="455"/>
    </location>
</feature>
<comment type="caution">
    <text evidence="2">The sequence shown here is derived from an EMBL/GenBank/DDBJ whole genome shotgun (WGS) entry which is preliminary data.</text>
</comment>
<protein>
    <submittedName>
        <fullName evidence="2">Uncharacterized protein</fullName>
    </submittedName>
</protein>
<dbReference type="Proteomes" id="UP000253562">
    <property type="component" value="Unassembled WGS sequence"/>
</dbReference>
<feature type="compositionally biased region" description="Low complexity" evidence="1">
    <location>
        <begin position="402"/>
        <end position="413"/>
    </location>
</feature>
<dbReference type="RefSeq" id="WP_114368969.1">
    <property type="nucleotide sequence ID" value="NZ_QPEX01000024.1"/>
</dbReference>
<feature type="compositionally biased region" description="Polar residues" evidence="1">
    <location>
        <begin position="215"/>
        <end position="231"/>
    </location>
</feature>
<accession>A0A368KQX7</accession>
<name>A0A368KQX7_9BACT</name>
<reference evidence="2 3" key="1">
    <citation type="submission" date="2018-07" db="EMBL/GenBank/DDBJ databases">
        <title>Comparative genomes isolates from brazilian mangrove.</title>
        <authorList>
            <person name="De Araujo J.E."/>
            <person name="Taketani R.G."/>
            <person name="Silva M.C.P."/>
            <person name="Lourenco M.V."/>
            <person name="Oliveira V.M."/>
            <person name="Andreote F.D."/>
        </authorList>
    </citation>
    <scope>NUCLEOTIDE SEQUENCE [LARGE SCALE GENOMIC DNA]</scope>
    <source>
        <strain evidence="2 3">HEX PRIS-MGV</strain>
    </source>
</reference>
<sequence length="455" mass="48330">MTKPLGSPTSQDQQDSHRTFYGHPIVVRVKDLTWEPPVEEAAAEPETWVSNLLGEDPPETGAEESLLANIAPAPEMPAYQAPVAELPPQPLAQADSKPQPASTMPGYLKHGNEGRRERLQSLITGQWKNRIMMGGMAISLFVATYWLLSGEGADSSPVGDPQQDLIVNNGSLGDAPAWPGPEVASDSQTTTIEPASRNISQMASVPPRENVMGTPAQTSSQMELTSISTPDFDTAEPANYINGNPAWEQNPASPASTPQDDYSPSFGPANLGNPAPSQPSSSLESDSGPQVPLVPNFDNAPSYGGQDSYQPSFQGNRPSYEEAAPSYEGPAMPASSSQYSDPNLGSNGSLHWMKEGKQNSMPSGNTPDNSQVRLPNIINGPQQGAGMPQIESTQPYNASRFASSPESSQPAPQDGYGYSFNHAGSLPQSPASPQDSIRAARLSGEVDTRFESGIR</sequence>
<feature type="compositionally biased region" description="Polar residues" evidence="1">
    <location>
        <begin position="358"/>
        <end position="373"/>
    </location>
</feature>
<feature type="compositionally biased region" description="Polar residues" evidence="1">
    <location>
        <begin position="390"/>
        <end position="401"/>
    </location>
</feature>
<feature type="compositionally biased region" description="Polar residues" evidence="1">
    <location>
        <begin position="185"/>
        <end position="203"/>
    </location>
</feature>
<feature type="compositionally biased region" description="Basic and acidic residues" evidence="1">
    <location>
        <begin position="444"/>
        <end position="455"/>
    </location>
</feature>
<evidence type="ECO:0000313" key="2">
    <source>
        <dbReference type="EMBL" id="RCS49253.1"/>
    </source>
</evidence>
<dbReference type="OrthoDB" id="278131at2"/>
<organism evidence="2 3">
    <name type="scientific">Bremerella cremea</name>
    <dbReference type="NCBI Taxonomy" id="1031537"/>
    <lineage>
        <taxon>Bacteria</taxon>
        <taxon>Pseudomonadati</taxon>
        <taxon>Planctomycetota</taxon>
        <taxon>Planctomycetia</taxon>
        <taxon>Pirellulales</taxon>
        <taxon>Pirellulaceae</taxon>
        <taxon>Bremerella</taxon>
    </lineage>
</organism>
<evidence type="ECO:0000256" key="1">
    <source>
        <dbReference type="SAM" id="MobiDB-lite"/>
    </source>
</evidence>
<feature type="compositionally biased region" description="Low complexity" evidence="1">
    <location>
        <begin position="274"/>
        <end position="289"/>
    </location>
</feature>
<gene>
    <name evidence="2" type="ORF">DTL42_12000</name>
</gene>
<dbReference type="EMBL" id="QPEX01000024">
    <property type="protein sequence ID" value="RCS49253.1"/>
    <property type="molecule type" value="Genomic_DNA"/>
</dbReference>
<dbReference type="AlphaFoldDB" id="A0A368KQX7"/>
<feature type="compositionally biased region" description="Polar residues" evidence="1">
    <location>
        <begin position="305"/>
        <end position="317"/>
    </location>
</feature>
<feature type="compositionally biased region" description="Polar residues" evidence="1">
    <location>
        <begin position="334"/>
        <end position="349"/>
    </location>
</feature>
<feature type="compositionally biased region" description="Polar residues" evidence="1">
    <location>
        <begin position="426"/>
        <end position="435"/>
    </location>
</feature>
<feature type="compositionally biased region" description="Polar residues" evidence="1">
    <location>
        <begin position="250"/>
        <end position="262"/>
    </location>
</feature>
<feature type="region of interest" description="Disordered" evidence="1">
    <location>
        <begin position="1"/>
        <end position="20"/>
    </location>
</feature>
<evidence type="ECO:0000313" key="3">
    <source>
        <dbReference type="Proteomes" id="UP000253562"/>
    </source>
</evidence>